<organism evidence="3">
    <name type="scientific">Schistocephalus solidus</name>
    <name type="common">Tapeworm</name>
    <dbReference type="NCBI Taxonomy" id="70667"/>
    <lineage>
        <taxon>Eukaryota</taxon>
        <taxon>Metazoa</taxon>
        <taxon>Spiralia</taxon>
        <taxon>Lophotrochozoa</taxon>
        <taxon>Platyhelminthes</taxon>
        <taxon>Cestoda</taxon>
        <taxon>Eucestoda</taxon>
        <taxon>Diphyllobothriidea</taxon>
        <taxon>Diphyllobothriidae</taxon>
        <taxon>Schistocephalus</taxon>
    </lineage>
</organism>
<dbReference type="InterPro" id="IPR023213">
    <property type="entry name" value="CAT-like_dom_sf"/>
</dbReference>
<dbReference type="Pfam" id="PF00755">
    <property type="entry name" value="Carn_acyltransf"/>
    <property type="match status" value="1"/>
</dbReference>
<evidence type="ECO:0000259" key="2">
    <source>
        <dbReference type="Pfam" id="PF00755"/>
    </source>
</evidence>
<dbReference type="GO" id="GO:0006631">
    <property type="term" value="P:fatty acid metabolic process"/>
    <property type="evidence" value="ECO:0007669"/>
    <property type="project" value="TreeGrafter"/>
</dbReference>
<dbReference type="PANTHER" id="PTHR22589:SF31">
    <property type="entry name" value="CARNITINE O-PALMITOYLTRANSFERASE"/>
    <property type="match status" value="1"/>
</dbReference>
<evidence type="ECO:0000256" key="1">
    <source>
        <dbReference type="ARBA" id="ARBA00005232"/>
    </source>
</evidence>
<dbReference type="InterPro" id="IPR039551">
    <property type="entry name" value="Cho/carn_acyl_trans"/>
</dbReference>
<reference evidence="3" key="1">
    <citation type="submission" date="2016-06" db="UniProtKB">
        <authorList>
            <consortium name="WormBaseParasite"/>
        </authorList>
    </citation>
    <scope>IDENTIFICATION</scope>
</reference>
<protein>
    <submittedName>
        <fullName evidence="3">Carn_acyltransf domain-containing protein</fullName>
    </submittedName>
</protein>
<name>A0A183SJ20_SCHSO</name>
<dbReference type="AlphaFoldDB" id="A0A183SJ20"/>
<dbReference type="SUPFAM" id="SSF52777">
    <property type="entry name" value="CoA-dependent acyltransferases"/>
    <property type="match status" value="1"/>
</dbReference>
<proteinExistence type="inferred from homology"/>
<evidence type="ECO:0000313" key="3">
    <source>
        <dbReference type="WBParaSite" id="SSLN_0000436201-mRNA-1"/>
    </source>
</evidence>
<dbReference type="GO" id="GO:0004095">
    <property type="term" value="F:carnitine O-palmitoyltransferase activity"/>
    <property type="evidence" value="ECO:0007669"/>
    <property type="project" value="TreeGrafter"/>
</dbReference>
<dbReference type="WBParaSite" id="SSLN_0000436201-mRNA-1">
    <property type="protein sequence ID" value="SSLN_0000436201-mRNA-1"/>
    <property type="gene ID" value="SSLN_0000436201"/>
</dbReference>
<accession>A0A183SJ20</accession>
<dbReference type="Gene3D" id="3.30.559.10">
    <property type="entry name" value="Chloramphenicol acetyltransferase-like domain"/>
    <property type="match status" value="1"/>
</dbReference>
<comment type="similarity">
    <text evidence="1">Belongs to the carnitine/choline acetyltransferase family.</text>
</comment>
<sequence>LSLKKSNKVNLKRLKMFDDFSASVSVLKVSTYGRPTVKSFGLSCDGFMQIALNYAFYLLSRKFALSAETVPTRLFSNGRTETLRPLTNEMKNCLSGHSDARDRCIQLLKTACRRHQWLLLHAMTGKGVDRHLHALNLATQLRTHEVCRPRQLLSLF</sequence>
<feature type="domain" description="Choline/carnitine acyltransferase" evidence="2">
    <location>
        <begin position="23"/>
        <end position="140"/>
    </location>
</feature>
<dbReference type="PANTHER" id="PTHR22589">
    <property type="entry name" value="CARNITINE O-ACYLTRANSFERASE"/>
    <property type="match status" value="1"/>
</dbReference>
<dbReference type="InterPro" id="IPR000542">
    <property type="entry name" value="Carn_acyl_trans"/>
</dbReference>
<dbReference type="GO" id="GO:0009437">
    <property type="term" value="P:carnitine metabolic process"/>
    <property type="evidence" value="ECO:0007669"/>
    <property type="project" value="TreeGrafter"/>
</dbReference>
<dbReference type="GO" id="GO:0005739">
    <property type="term" value="C:mitochondrion"/>
    <property type="evidence" value="ECO:0007669"/>
    <property type="project" value="TreeGrafter"/>
</dbReference>